<name>A0A1X6N714_9APHY</name>
<dbReference type="AlphaFoldDB" id="A0A1X6N714"/>
<keyword evidence="1" id="KW-0233">DNA recombination</keyword>
<evidence type="ECO:0000313" key="3">
    <source>
        <dbReference type="Proteomes" id="UP000194127"/>
    </source>
</evidence>
<dbReference type="GO" id="GO:0015074">
    <property type="term" value="P:DNA integration"/>
    <property type="evidence" value="ECO:0007669"/>
    <property type="project" value="InterPro"/>
</dbReference>
<sequence>GVRPLTRRAFIARLTSAARAAGIDPIQGHGIRVGGTLEYLLRGVPLDVVKSKGRWAGDSFSIYLRKHAQVMAPYMQAVPD</sequence>
<feature type="non-terminal residue" evidence="2">
    <location>
        <position position="80"/>
    </location>
</feature>
<dbReference type="STRING" id="670580.A0A1X6N714"/>
<evidence type="ECO:0000313" key="2">
    <source>
        <dbReference type="EMBL" id="OSX64401.1"/>
    </source>
</evidence>
<evidence type="ECO:0008006" key="4">
    <source>
        <dbReference type="Google" id="ProtNLM"/>
    </source>
</evidence>
<dbReference type="Proteomes" id="UP000194127">
    <property type="component" value="Unassembled WGS sequence"/>
</dbReference>
<proteinExistence type="predicted"/>
<gene>
    <name evidence="2" type="ORF">POSPLADRAFT_1124486</name>
</gene>
<evidence type="ECO:0000256" key="1">
    <source>
        <dbReference type="ARBA" id="ARBA00023172"/>
    </source>
</evidence>
<feature type="non-terminal residue" evidence="2">
    <location>
        <position position="1"/>
    </location>
</feature>
<organism evidence="2 3">
    <name type="scientific">Postia placenta MAD-698-R-SB12</name>
    <dbReference type="NCBI Taxonomy" id="670580"/>
    <lineage>
        <taxon>Eukaryota</taxon>
        <taxon>Fungi</taxon>
        <taxon>Dikarya</taxon>
        <taxon>Basidiomycota</taxon>
        <taxon>Agaricomycotina</taxon>
        <taxon>Agaricomycetes</taxon>
        <taxon>Polyporales</taxon>
        <taxon>Adustoporiaceae</taxon>
        <taxon>Rhodonia</taxon>
    </lineage>
</organism>
<dbReference type="InterPro" id="IPR011010">
    <property type="entry name" value="DNA_brk_join_enz"/>
</dbReference>
<dbReference type="GO" id="GO:0003677">
    <property type="term" value="F:DNA binding"/>
    <property type="evidence" value="ECO:0007669"/>
    <property type="project" value="InterPro"/>
</dbReference>
<dbReference type="RefSeq" id="XP_024341195.1">
    <property type="nucleotide sequence ID" value="XM_024483546.1"/>
</dbReference>
<dbReference type="GeneID" id="36328495"/>
<dbReference type="OrthoDB" id="2794913at2759"/>
<accession>A0A1X6N714</accession>
<dbReference type="GO" id="GO:0006310">
    <property type="term" value="P:DNA recombination"/>
    <property type="evidence" value="ECO:0007669"/>
    <property type="project" value="UniProtKB-KW"/>
</dbReference>
<dbReference type="SUPFAM" id="SSF56349">
    <property type="entry name" value="DNA breaking-rejoining enzymes"/>
    <property type="match status" value="1"/>
</dbReference>
<keyword evidence="3" id="KW-1185">Reference proteome</keyword>
<protein>
    <recommendedName>
        <fullName evidence="4">Tyr recombinase domain-containing protein</fullName>
    </recommendedName>
</protein>
<reference evidence="2 3" key="1">
    <citation type="submission" date="2017-04" db="EMBL/GenBank/DDBJ databases">
        <title>Genome Sequence of the Model Brown-Rot Fungus Postia placenta SB12.</title>
        <authorList>
            <consortium name="DOE Joint Genome Institute"/>
            <person name="Gaskell J."/>
            <person name="Kersten P."/>
            <person name="Larrondo L.F."/>
            <person name="Canessa P."/>
            <person name="Martinez D."/>
            <person name="Hibbett D."/>
            <person name="Schmoll M."/>
            <person name="Kubicek C.P."/>
            <person name="Martinez A.T."/>
            <person name="Yadav J."/>
            <person name="Master E."/>
            <person name="Magnuson J.K."/>
            <person name="James T."/>
            <person name="Yaver D."/>
            <person name="Berka R."/>
            <person name="Labutti K."/>
            <person name="Lipzen A."/>
            <person name="Aerts A."/>
            <person name="Barry K."/>
            <person name="Henrissat B."/>
            <person name="Blanchette R."/>
            <person name="Grigoriev I."/>
            <person name="Cullen D."/>
        </authorList>
    </citation>
    <scope>NUCLEOTIDE SEQUENCE [LARGE SCALE GENOMIC DNA]</scope>
    <source>
        <strain evidence="2 3">MAD-698-R-SB12</strain>
    </source>
</reference>
<dbReference type="Gene3D" id="1.10.443.10">
    <property type="entry name" value="Intergrase catalytic core"/>
    <property type="match status" value="1"/>
</dbReference>
<dbReference type="InterPro" id="IPR013762">
    <property type="entry name" value="Integrase-like_cat_sf"/>
</dbReference>
<dbReference type="EMBL" id="KZ110594">
    <property type="protein sequence ID" value="OSX64401.1"/>
    <property type="molecule type" value="Genomic_DNA"/>
</dbReference>